<evidence type="ECO:0000313" key="1">
    <source>
        <dbReference type="EMBL" id="KAK7531845.1"/>
    </source>
</evidence>
<gene>
    <name evidence="1" type="ORF">IWX46DRAFT_630646</name>
</gene>
<sequence>MKTAKANLGVKANETTRNQHQIKMKMKAVEVDAVPPEHSSTERVENKIETTPTAIKVHSIPPEHSSLVRVEVDQKTQKQAEIKTSKTTADNVNAGQGDELMQKQDKINTTTMMTASAAKGNKTTPKQREIKTTPMAVKGPESTQKQSEIETTMTTTTTAIKVNAGHATRETTEYPHITHFVNQALVLALCRRVDDAAAPRQANHSLACARGCPIAAADLKGRGSSGDIVRACVRA</sequence>
<dbReference type="Proteomes" id="UP001365128">
    <property type="component" value="Unassembled WGS sequence"/>
</dbReference>
<evidence type="ECO:0000313" key="2">
    <source>
        <dbReference type="Proteomes" id="UP001365128"/>
    </source>
</evidence>
<name>A0ABR1LB15_9PEZI</name>
<reference evidence="1 2" key="1">
    <citation type="submission" date="2024-04" db="EMBL/GenBank/DDBJ databases">
        <title>Phyllosticta paracitricarpa is synonymous to the EU quarantine fungus P. citricarpa based on phylogenomic analyses.</title>
        <authorList>
            <consortium name="Lawrence Berkeley National Laboratory"/>
            <person name="Van Ingen-Buijs V.A."/>
            <person name="Van Westerhoven A.C."/>
            <person name="Haridas S."/>
            <person name="Skiadas P."/>
            <person name="Martin F."/>
            <person name="Groenewald J.Z."/>
            <person name="Crous P.W."/>
            <person name="Seidl M.F."/>
        </authorList>
    </citation>
    <scope>NUCLEOTIDE SEQUENCE [LARGE SCALE GENOMIC DNA]</scope>
    <source>
        <strain evidence="1 2">CBS 122670</strain>
    </source>
</reference>
<comment type="caution">
    <text evidence="1">The sequence shown here is derived from an EMBL/GenBank/DDBJ whole genome shotgun (WGS) entry which is preliminary data.</text>
</comment>
<dbReference type="EMBL" id="JBBPDW010000053">
    <property type="protein sequence ID" value="KAK7531845.1"/>
    <property type="molecule type" value="Genomic_DNA"/>
</dbReference>
<proteinExistence type="predicted"/>
<protein>
    <submittedName>
        <fullName evidence="1">Uncharacterized protein</fullName>
    </submittedName>
</protein>
<accession>A0ABR1LB15</accession>
<keyword evidence="2" id="KW-1185">Reference proteome</keyword>
<organism evidence="1 2">
    <name type="scientific">Phyllosticta citricarpa</name>
    <dbReference type="NCBI Taxonomy" id="55181"/>
    <lineage>
        <taxon>Eukaryota</taxon>
        <taxon>Fungi</taxon>
        <taxon>Dikarya</taxon>
        <taxon>Ascomycota</taxon>
        <taxon>Pezizomycotina</taxon>
        <taxon>Dothideomycetes</taxon>
        <taxon>Dothideomycetes incertae sedis</taxon>
        <taxon>Botryosphaeriales</taxon>
        <taxon>Phyllostictaceae</taxon>
        <taxon>Phyllosticta</taxon>
    </lineage>
</organism>